<evidence type="ECO:0000256" key="2">
    <source>
        <dbReference type="ARBA" id="ARBA00022676"/>
    </source>
</evidence>
<evidence type="ECO:0000256" key="7">
    <source>
        <dbReference type="SAM" id="Phobius"/>
    </source>
</evidence>
<evidence type="ECO:0000256" key="5">
    <source>
        <dbReference type="ARBA" id="ARBA00022989"/>
    </source>
</evidence>
<keyword evidence="5 7" id="KW-1133">Transmembrane helix</keyword>
<dbReference type="InterPro" id="IPR001173">
    <property type="entry name" value="Glyco_trans_2-like"/>
</dbReference>
<gene>
    <name evidence="9" type="ORF">BTR14_14000</name>
</gene>
<dbReference type="Proteomes" id="UP000192652">
    <property type="component" value="Unassembled WGS sequence"/>
</dbReference>
<dbReference type="SUPFAM" id="SSF53448">
    <property type="entry name" value="Nucleotide-diphospho-sugar transferases"/>
    <property type="match status" value="1"/>
</dbReference>
<evidence type="ECO:0000256" key="1">
    <source>
        <dbReference type="ARBA" id="ARBA00004141"/>
    </source>
</evidence>
<keyword evidence="4 7" id="KW-0812">Transmembrane</keyword>
<evidence type="ECO:0000256" key="3">
    <source>
        <dbReference type="ARBA" id="ARBA00022679"/>
    </source>
</evidence>
<dbReference type="GO" id="GO:0016740">
    <property type="term" value="F:transferase activity"/>
    <property type="evidence" value="ECO:0007669"/>
    <property type="project" value="UniProtKB-KW"/>
</dbReference>
<keyword evidence="6 7" id="KW-0472">Membrane</keyword>
<evidence type="ECO:0000259" key="8">
    <source>
        <dbReference type="Pfam" id="PF13632"/>
    </source>
</evidence>
<comment type="subcellular location">
    <subcellularLocation>
        <location evidence="1">Membrane</location>
        <topology evidence="1">Multi-pass membrane protein</topology>
    </subcellularLocation>
</comment>
<feature type="transmembrane region" description="Helical" evidence="7">
    <location>
        <begin position="563"/>
        <end position="582"/>
    </location>
</feature>
<keyword evidence="3 9" id="KW-0808">Transferase</keyword>
<feature type="domain" description="Glycosyltransferase 2-like" evidence="8">
    <location>
        <begin position="356"/>
        <end position="547"/>
    </location>
</feature>
<feature type="transmembrane region" description="Helical" evidence="7">
    <location>
        <begin position="218"/>
        <end position="242"/>
    </location>
</feature>
<name>A0ABX3PBN2_9HYPH</name>
<feature type="transmembrane region" description="Helical" evidence="7">
    <location>
        <begin position="518"/>
        <end position="551"/>
    </location>
</feature>
<keyword evidence="10" id="KW-1185">Reference proteome</keyword>
<proteinExistence type="predicted"/>
<evidence type="ECO:0000313" key="9">
    <source>
        <dbReference type="EMBL" id="OQP85884.1"/>
    </source>
</evidence>
<comment type="caution">
    <text evidence="9">The sequence shown here is derived from an EMBL/GenBank/DDBJ whole genome shotgun (WGS) entry which is preliminary data.</text>
</comment>
<reference evidence="9 10" key="1">
    <citation type="journal article" date="2017" name="Antonie Van Leeuwenhoek">
        <title>Rhizobium rhizosphaerae sp. nov., a novel species isolated from rice rhizosphere.</title>
        <authorList>
            <person name="Zhao J.J."/>
            <person name="Zhang J."/>
            <person name="Zhang R.J."/>
            <person name="Zhang C.W."/>
            <person name="Yin H.Q."/>
            <person name="Zhang X.X."/>
        </authorList>
    </citation>
    <scope>NUCLEOTIDE SEQUENCE [LARGE SCALE GENOMIC DNA]</scope>
    <source>
        <strain evidence="9 10">RD15</strain>
    </source>
</reference>
<dbReference type="EMBL" id="MSPX01000011">
    <property type="protein sequence ID" value="OQP85884.1"/>
    <property type="molecule type" value="Genomic_DNA"/>
</dbReference>
<dbReference type="Gene3D" id="3.90.550.10">
    <property type="entry name" value="Spore Coat Polysaccharide Biosynthesis Protein SpsA, Chain A"/>
    <property type="match status" value="1"/>
</dbReference>
<dbReference type="PANTHER" id="PTHR43867">
    <property type="entry name" value="CELLULOSE SYNTHASE CATALYTIC SUBUNIT A [UDP-FORMING]"/>
    <property type="match status" value="1"/>
</dbReference>
<accession>A0ABX3PBN2</accession>
<organism evidence="9 10">
    <name type="scientific">Xaviernesmea rhizosphaerae</name>
    <dbReference type="NCBI Taxonomy" id="1672749"/>
    <lineage>
        <taxon>Bacteria</taxon>
        <taxon>Pseudomonadati</taxon>
        <taxon>Pseudomonadota</taxon>
        <taxon>Alphaproteobacteria</taxon>
        <taxon>Hyphomicrobiales</taxon>
        <taxon>Rhizobiaceae</taxon>
        <taxon>Rhizobium/Agrobacterium group</taxon>
        <taxon>Xaviernesmea</taxon>
    </lineage>
</organism>
<dbReference type="InterPro" id="IPR050321">
    <property type="entry name" value="Glycosyltr_2/OpgH_subfam"/>
</dbReference>
<dbReference type="PANTHER" id="PTHR43867:SF2">
    <property type="entry name" value="CELLULOSE SYNTHASE CATALYTIC SUBUNIT A [UDP-FORMING]"/>
    <property type="match status" value="1"/>
</dbReference>
<dbReference type="Pfam" id="PF13632">
    <property type="entry name" value="Glyco_trans_2_3"/>
    <property type="match status" value="1"/>
</dbReference>
<evidence type="ECO:0000256" key="4">
    <source>
        <dbReference type="ARBA" id="ARBA00022692"/>
    </source>
</evidence>
<evidence type="ECO:0000256" key="6">
    <source>
        <dbReference type="ARBA" id="ARBA00023136"/>
    </source>
</evidence>
<feature type="transmembrane region" description="Helical" evidence="7">
    <location>
        <begin position="603"/>
        <end position="622"/>
    </location>
</feature>
<protein>
    <submittedName>
        <fullName evidence="9">Glycosyl transferase</fullName>
    </submittedName>
</protein>
<keyword evidence="2" id="KW-0328">Glycosyltransferase</keyword>
<dbReference type="InterPro" id="IPR029044">
    <property type="entry name" value="Nucleotide-diphossugar_trans"/>
</dbReference>
<sequence length="642" mass="70212">MHGKFYPAMPPMATAVRTQSVADAVPAAEIPRFPATLLQEGADLLALGLPKPVIARAMRAALEHGTSVESECCALGVAEELLYHQALAKALDLPFIAALRAGAVHDGAHLDTQLLRPEILRLYHPGQAPTQVIVPRLADLDTIWRQLEAKPGLRRLLAVTTPRAVRQAVWEAGAERRLRAATSHLFENWPLLSARIVLWGKQGFVAGVATGTLVAGCLALPTITLIAAHLVLAIIHLAGFGLRLSALVAARRLPAIALPPPSAATGADLPIYSVMVALHREEAVVGQLIAALDRLEWPKSRLDIKLICEADDHATLQALSQMVLGGQYEIVRVPPGLPRTKPKALNYGLAGARGAIVAIYDAEDRPAPLQLLAAWAQFRHAPAELACLQAPIIITNGAAGALPALFALEYAALFRGLLPRLAAARLPLPLGGTSNHFRTEALRRAGGWDPFNVTEDADLGLRLARMGWRTGMIAPPTYEDAPTDIPVWVRQRTRWFKGWLQTWLVCMRRPRHLRAQLGWPAFITLQILIGGLLIAALSHPLILVFLAYFLWLLTLDAPAGRDLLTICLFTVDALNIVGCYAIQILLGLRSMREWERRAVGRRWALIPLYWLLMSYAAWTAVIELRSTPFRWNKTPHKPVQPA</sequence>
<evidence type="ECO:0000313" key="10">
    <source>
        <dbReference type="Proteomes" id="UP000192652"/>
    </source>
</evidence>